<feature type="region of interest" description="Disordered" evidence="10">
    <location>
        <begin position="426"/>
        <end position="448"/>
    </location>
</feature>
<evidence type="ECO:0000256" key="8">
    <source>
        <dbReference type="PIRNR" id="PIRNR000587"/>
    </source>
</evidence>
<dbReference type="PROSITE" id="PS00915">
    <property type="entry name" value="PI3_4_KINASE_1"/>
    <property type="match status" value="1"/>
</dbReference>
<dbReference type="InterPro" id="IPR035892">
    <property type="entry name" value="C2_domain_sf"/>
</dbReference>
<protein>
    <recommendedName>
        <fullName evidence="2 8">Phosphatidylinositol 3-kinase catalytic subunit type 3</fullName>
        <ecNumber evidence="1 8">2.7.1.137</ecNumber>
    </recommendedName>
</protein>
<dbReference type="InterPro" id="IPR016024">
    <property type="entry name" value="ARM-type_fold"/>
</dbReference>
<keyword evidence="5 8" id="KW-0418">Kinase</keyword>
<keyword evidence="3 8" id="KW-0808">Transferase</keyword>
<dbReference type="FunFam" id="3.30.1010.10:FF:000002">
    <property type="entry name" value="Phosphatidylinositol 3-kinase catalytic subunit type 3"/>
    <property type="match status" value="1"/>
</dbReference>
<dbReference type="PROSITE" id="PS50290">
    <property type="entry name" value="PI3_4_KINASE_3"/>
    <property type="match status" value="1"/>
</dbReference>
<dbReference type="SUPFAM" id="SSF49562">
    <property type="entry name" value="C2 domain (Calcium/lipid-binding domain, CaLB)"/>
    <property type="match status" value="1"/>
</dbReference>
<dbReference type="Gene3D" id="3.30.1010.10">
    <property type="entry name" value="Phosphatidylinositol 3-kinase Catalytic Subunit, Chain A, domain 4"/>
    <property type="match status" value="1"/>
</dbReference>
<dbReference type="Pfam" id="PF00454">
    <property type="entry name" value="PI3_PI4_kinase"/>
    <property type="match status" value="1"/>
</dbReference>
<feature type="domain" description="PI3K/PI4K catalytic" evidence="11">
    <location>
        <begin position="654"/>
        <end position="920"/>
    </location>
</feature>
<accession>A0ABD2NLP4</accession>
<dbReference type="InterPro" id="IPR018936">
    <property type="entry name" value="PI3/4_kinase_CS"/>
</dbReference>
<dbReference type="CDD" id="cd08397">
    <property type="entry name" value="C2_PI3K_class_III"/>
    <property type="match status" value="1"/>
</dbReference>
<dbReference type="InterPro" id="IPR011009">
    <property type="entry name" value="Kinase-like_dom_sf"/>
</dbReference>
<dbReference type="GO" id="GO:0006914">
    <property type="term" value="P:autophagy"/>
    <property type="evidence" value="ECO:0007669"/>
    <property type="project" value="UniProtKB-ARBA"/>
</dbReference>
<keyword evidence="4 8" id="KW-0547">Nucleotide-binding</keyword>
<dbReference type="FunFam" id="2.60.40.150:FF:000274">
    <property type="entry name" value="Phosphatidylinositol 3-kinase catalytic subunit type 3"/>
    <property type="match status" value="1"/>
</dbReference>
<comment type="similarity">
    <text evidence="8 9">Belongs to the PI3/PI4-kinase family.</text>
</comment>
<evidence type="ECO:0000256" key="9">
    <source>
        <dbReference type="PROSITE-ProRule" id="PRU00880"/>
    </source>
</evidence>
<dbReference type="InterPro" id="IPR036940">
    <property type="entry name" value="PI3/4_kinase_cat_sf"/>
</dbReference>
<feature type="compositionally biased region" description="Basic and acidic residues" evidence="10">
    <location>
        <begin position="427"/>
        <end position="441"/>
    </location>
</feature>
<dbReference type="Gene3D" id="2.60.40.150">
    <property type="entry name" value="C2 domain"/>
    <property type="match status" value="1"/>
</dbReference>
<comment type="catalytic activity">
    <reaction evidence="7">
        <text>a 1,2-diacyl-sn-glycero-3-phospho-(1D-myo-inositol) + ATP = a 1,2-diacyl-sn-glycero-3-phospho-(1D-myo-inositol-3-phosphate) + ADP + H(+)</text>
        <dbReference type="Rhea" id="RHEA:12709"/>
        <dbReference type="ChEBI" id="CHEBI:15378"/>
        <dbReference type="ChEBI" id="CHEBI:30616"/>
        <dbReference type="ChEBI" id="CHEBI:57880"/>
        <dbReference type="ChEBI" id="CHEBI:58088"/>
        <dbReference type="ChEBI" id="CHEBI:456216"/>
        <dbReference type="EC" id="2.7.1.137"/>
    </reaction>
    <physiologicalReaction direction="left-to-right" evidence="7">
        <dbReference type="Rhea" id="RHEA:12710"/>
    </physiologicalReaction>
</comment>
<dbReference type="PROSITE" id="PS51545">
    <property type="entry name" value="PIK_HELICAL"/>
    <property type="match status" value="1"/>
</dbReference>
<keyword evidence="15" id="KW-1185">Reference proteome</keyword>
<dbReference type="InterPro" id="IPR057756">
    <property type="entry name" value="PI3-kinase_type3/VPS34_cat"/>
</dbReference>
<name>A0ABD2NLP4_9CUCU</name>
<organism evidence="14 15">
    <name type="scientific">Cryptolaemus montrouzieri</name>
    <dbReference type="NCBI Taxonomy" id="559131"/>
    <lineage>
        <taxon>Eukaryota</taxon>
        <taxon>Metazoa</taxon>
        <taxon>Ecdysozoa</taxon>
        <taxon>Arthropoda</taxon>
        <taxon>Hexapoda</taxon>
        <taxon>Insecta</taxon>
        <taxon>Pterygota</taxon>
        <taxon>Neoptera</taxon>
        <taxon>Endopterygota</taxon>
        <taxon>Coleoptera</taxon>
        <taxon>Polyphaga</taxon>
        <taxon>Cucujiformia</taxon>
        <taxon>Coccinelloidea</taxon>
        <taxon>Coccinellidae</taxon>
        <taxon>Scymninae</taxon>
        <taxon>Scymnini</taxon>
        <taxon>Cryptolaemus</taxon>
    </lineage>
</organism>
<evidence type="ECO:0000256" key="3">
    <source>
        <dbReference type="ARBA" id="ARBA00022679"/>
    </source>
</evidence>
<keyword evidence="6 8" id="KW-0067">ATP-binding</keyword>
<evidence type="ECO:0000259" key="13">
    <source>
        <dbReference type="PROSITE" id="PS51547"/>
    </source>
</evidence>
<dbReference type="PIRSF" id="PIRSF000587">
    <property type="entry name" value="PI3K_Vps34"/>
    <property type="match status" value="1"/>
</dbReference>
<feature type="domain" description="PIK helical" evidence="12">
    <location>
        <begin position="281"/>
        <end position="566"/>
    </location>
</feature>
<evidence type="ECO:0000256" key="6">
    <source>
        <dbReference type="ARBA" id="ARBA00022840"/>
    </source>
</evidence>
<dbReference type="InterPro" id="IPR008290">
    <property type="entry name" value="PI3K_Vps34"/>
</dbReference>
<gene>
    <name evidence="14" type="ORF">HHI36_017044</name>
</gene>
<dbReference type="Gene3D" id="1.10.1070.11">
    <property type="entry name" value="Phosphatidylinositol 3-/4-kinase, catalytic domain"/>
    <property type="match status" value="1"/>
</dbReference>
<dbReference type="PROSITE" id="PS51547">
    <property type="entry name" value="C2_PI3K"/>
    <property type="match status" value="1"/>
</dbReference>
<dbReference type="Pfam" id="PF00792">
    <property type="entry name" value="PI3K_C2"/>
    <property type="match status" value="1"/>
</dbReference>
<comment type="caution">
    <text evidence="14">The sequence shown here is derived from an EMBL/GenBank/DDBJ whole genome shotgun (WGS) entry which is preliminary data.</text>
</comment>
<sequence>MEEINDKFHYVYSSSIPDRIQIKIGTLEGNRPKPEYDKLLADPMLKYSGFCQEGCSDLMVVCQIFDQGEPIALPVSTSYKAFTNRWNWNEWLTLPVQFNDLPRTAQLALTVYDCIGPNKLGVVGGTTISLFSKHGLFRQGILDLRVWPGREADGKIPTSTPGKVKDHGKEQMQRLSKLAKKHRNGHITKVDWLDRLTFRELEQINEKEKRSSDYLYLMIEFASLIIDDIAQYIIYFEQNGEEVYAREKTDIVTVPDQEILKENLVESKHHKLARSLRSGHCDKDAKPNASVRDMLKTIVAYPPTKPLSNEEQDHVWKFRFYLSNQKKALAKFLKCVNWTQPNEVQQALHMMDIWAPMDVEDALELLSRNFAHPTVRKYAITRLQQAPDEDIILYLLQLVQALKYENFKTIQKGFVRLSPGREITSVTDEKEAQLEKKDSKESNSTVTNENILQRSLSYSQPDQVPLSVSSVTSMVENLDSTENRSTSLPENFFHNQNVLADSANTDTLQNQMYDDEDVMDLASFLIQRTSRNCSLANYFYWYLLLECEDQEPTLKQDVVVRDMYLTVMKTFTQTLAQGALEMQKRRHILSKQQKFIDKLVKLIRTVSRERGDRKKKTEKLRQLLADPDAFKYNFTTFDPIPFPLDPEVTIKGIVAEKSILFKSALMPSKLYFITEDDQEYVAIFKYGDDLRQDQLILQMITLMDKLLRKENLDLKLTPYRVLATSTKHGFVQFIESITIAEALATEGSIQNYFKRHHPQETSPYGIAPDIMDTYVRSCAGYCVITYLLGVGDRHLDNLLLTPCGKLFHIDFGYILGRDPKPLPPPMRLSKEMVEAMGGVTSEHYQEFRKQCYTAFLHLRRHANLMLNLFSLMIDASIPDIALEPDKAVRKVQDKLRLEISEEEAVHYIQHLIDSSVSAVMPVIVEQFHKFTQLIRK</sequence>
<evidence type="ECO:0000256" key="10">
    <source>
        <dbReference type="SAM" id="MobiDB-lite"/>
    </source>
</evidence>
<evidence type="ECO:0000256" key="5">
    <source>
        <dbReference type="ARBA" id="ARBA00022777"/>
    </source>
</evidence>
<dbReference type="SMART" id="SM00142">
    <property type="entry name" value="PI3K_C2"/>
    <property type="match status" value="1"/>
</dbReference>
<dbReference type="GO" id="GO:0016303">
    <property type="term" value="F:1-phosphatidylinositol-3-kinase activity"/>
    <property type="evidence" value="ECO:0007669"/>
    <property type="project" value="UniProtKB-UniRule"/>
</dbReference>
<evidence type="ECO:0000259" key="11">
    <source>
        <dbReference type="PROSITE" id="PS50290"/>
    </source>
</evidence>
<dbReference type="InterPro" id="IPR001263">
    <property type="entry name" value="PI3K_accessory_dom"/>
</dbReference>
<dbReference type="Gene3D" id="1.25.40.70">
    <property type="entry name" value="Phosphatidylinositol 3-kinase, accessory domain (PIK)"/>
    <property type="match status" value="1"/>
</dbReference>
<evidence type="ECO:0000313" key="14">
    <source>
        <dbReference type="EMBL" id="KAL3279535.1"/>
    </source>
</evidence>
<reference evidence="14 15" key="1">
    <citation type="journal article" date="2021" name="BMC Biol.">
        <title>Horizontally acquired antibacterial genes associated with adaptive radiation of ladybird beetles.</title>
        <authorList>
            <person name="Li H.S."/>
            <person name="Tang X.F."/>
            <person name="Huang Y.H."/>
            <person name="Xu Z.Y."/>
            <person name="Chen M.L."/>
            <person name="Du X.Y."/>
            <person name="Qiu B.Y."/>
            <person name="Chen P.T."/>
            <person name="Zhang W."/>
            <person name="Slipinski A."/>
            <person name="Escalona H.E."/>
            <person name="Waterhouse R.M."/>
            <person name="Zwick A."/>
            <person name="Pang H."/>
        </authorList>
    </citation>
    <scope>NUCLEOTIDE SEQUENCE [LARGE SCALE GENOMIC DNA]</scope>
    <source>
        <strain evidence="14">SYSU2018</strain>
    </source>
</reference>
<dbReference type="CDD" id="cd00896">
    <property type="entry name" value="PI3Kc_III"/>
    <property type="match status" value="1"/>
</dbReference>
<dbReference type="EC" id="2.7.1.137" evidence="1 8"/>
<evidence type="ECO:0000259" key="12">
    <source>
        <dbReference type="PROSITE" id="PS51545"/>
    </source>
</evidence>
<evidence type="ECO:0000256" key="2">
    <source>
        <dbReference type="ARBA" id="ARBA00019787"/>
    </source>
</evidence>
<dbReference type="InterPro" id="IPR000403">
    <property type="entry name" value="PI3/4_kinase_cat_dom"/>
</dbReference>
<dbReference type="PANTHER" id="PTHR10048:SF7">
    <property type="entry name" value="PHOSPHATIDYLINOSITOL 3-KINASE CATALYTIC SUBUNIT TYPE 3"/>
    <property type="match status" value="1"/>
</dbReference>
<dbReference type="PROSITE" id="PS00916">
    <property type="entry name" value="PI3_4_KINASE_2"/>
    <property type="match status" value="1"/>
</dbReference>
<dbReference type="CDD" id="cd00870">
    <property type="entry name" value="PI3Ka_III"/>
    <property type="match status" value="1"/>
</dbReference>
<evidence type="ECO:0000256" key="7">
    <source>
        <dbReference type="ARBA" id="ARBA00023985"/>
    </source>
</evidence>
<dbReference type="SUPFAM" id="SSF56112">
    <property type="entry name" value="Protein kinase-like (PK-like)"/>
    <property type="match status" value="1"/>
</dbReference>
<dbReference type="InterPro" id="IPR042236">
    <property type="entry name" value="PI3K_accessory_sf"/>
</dbReference>
<evidence type="ECO:0000313" key="15">
    <source>
        <dbReference type="Proteomes" id="UP001516400"/>
    </source>
</evidence>
<proteinExistence type="inferred from homology"/>
<evidence type="ECO:0000256" key="1">
    <source>
        <dbReference type="ARBA" id="ARBA00012073"/>
    </source>
</evidence>
<dbReference type="InterPro" id="IPR002420">
    <property type="entry name" value="PI3K-type_C2_dom"/>
</dbReference>
<dbReference type="SMART" id="SM00146">
    <property type="entry name" value="PI3Kc"/>
    <property type="match status" value="1"/>
</dbReference>
<dbReference type="Pfam" id="PF00613">
    <property type="entry name" value="PI3Ka"/>
    <property type="match status" value="1"/>
</dbReference>
<dbReference type="PANTHER" id="PTHR10048">
    <property type="entry name" value="PHOSPHATIDYLINOSITOL KINASE"/>
    <property type="match status" value="1"/>
</dbReference>
<dbReference type="Proteomes" id="UP001516400">
    <property type="component" value="Unassembled WGS sequence"/>
</dbReference>
<dbReference type="SUPFAM" id="SSF48371">
    <property type="entry name" value="ARM repeat"/>
    <property type="match status" value="1"/>
</dbReference>
<dbReference type="InterPro" id="IPR015433">
    <property type="entry name" value="PI3/4_kinase"/>
</dbReference>
<dbReference type="SMART" id="SM00145">
    <property type="entry name" value="PI3Ka"/>
    <property type="match status" value="1"/>
</dbReference>
<dbReference type="GO" id="GO:0005524">
    <property type="term" value="F:ATP binding"/>
    <property type="evidence" value="ECO:0007669"/>
    <property type="project" value="UniProtKB-UniRule"/>
</dbReference>
<dbReference type="AlphaFoldDB" id="A0ABD2NLP4"/>
<dbReference type="EMBL" id="JABFTP020000124">
    <property type="protein sequence ID" value="KAL3279535.1"/>
    <property type="molecule type" value="Genomic_DNA"/>
</dbReference>
<feature type="domain" description="C2 PI3K-type" evidence="13">
    <location>
        <begin position="36"/>
        <end position="190"/>
    </location>
</feature>
<dbReference type="FunFam" id="1.10.1070.11:FF:000002">
    <property type="entry name" value="Phosphatidylinositol 3-kinase catalytic subunit type 3"/>
    <property type="match status" value="1"/>
</dbReference>
<evidence type="ECO:0000256" key="4">
    <source>
        <dbReference type="ARBA" id="ARBA00022741"/>
    </source>
</evidence>